<gene>
    <name evidence="2" type="ORF">COLO4_36829</name>
</gene>
<dbReference type="Proteomes" id="UP000187203">
    <property type="component" value="Unassembled WGS sequence"/>
</dbReference>
<feature type="region of interest" description="Disordered" evidence="1">
    <location>
        <begin position="1"/>
        <end position="37"/>
    </location>
</feature>
<name>A0A1R3G4X5_9ROSI</name>
<proteinExistence type="predicted"/>
<sequence length="37" mass="3828">MAVSSTNQLVVGGWGAVGRAPPHGRDTPGGRHHHCKP</sequence>
<dbReference type="AlphaFoldDB" id="A0A1R3G4X5"/>
<keyword evidence="3" id="KW-1185">Reference proteome</keyword>
<protein>
    <submittedName>
        <fullName evidence="2">Sodium channel protein type 10 subunit alpha-like protein</fullName>
    </submittedName>
</protein>
<accession>A0A1R3G4X5</accession>
<keyword evidence="2" id="KW-0813">Transport</keyword>
<keyword evidence="2" id="KW-0406">Ion transport</keyword>
<keyword evidence="2" id="KW-0407">Ion channel</keyword>
<comment type="caution">
    <text evidence="2">The sequence shown here is derived from an EMBL/GenBank/DDBJ whole genome shotgun (WGS) entry which is preliminary data.</text>
</comment>
<dbReference type="GO" id="GO:0034220">
    <property type="term" value="P:monoatomic ion transmembrane transport"/>
    <property type="evidence" value="ECO:0007669"/>
    <property type="project" value="UniProtKB-KW"/>
</dbReference>
<reference evidence="3" key="1">
    <citation type="submission" date="2013-09" db="EMBL/GenBank/DDBJ databases">
        <title>Corchorus olitorius genome sequencing.</title>
        <authorList>
            <person name="Alam M."/>
            <person name="Haque M.S."/>
            <person name="Islam M.S."/>
            <person name="Emdad E.M."/>
            <person name="Islam M.M."/>
            <person name="Ahmed B."/>
            <person name="Halim A."/>
            <person name="Hossen Q.M.M."/>
            <person name="Hossain M.Z."/>
            <person name="Ahmed R."/>
            <person name="Khan M.M."/>
            <person name="Islam R."/>
            <person name="Rashid M.M."/>
            <person name="Khan S.A."/>
            <person name="Rahman M.S."/>
            <person name="Alam M."/>
            <person name="Yahiya A.S."/>
            <person name="Khan M.S."/>
            <person name="Azam M.S."/>
            <person name="Haque T."/>
            <person name="Lashkar M.Z.H."/>
            <person name="Akhand A.I."/>
            <person name="Morshed G."/>
            <person name="Roy S."/>
            <person name="Uddin K.S."/>
            <person name="Rabeya T."/>
            <person name="Hossain A.S."/>
            <person name="Chowdhury A."/>
            <person name="Snigdha A.R."/>
            <person name="Mortoza M.S."/>
            <person name="Matin S.A."/>
            <person name="Hoque S.M.E."/>
            <person name="Islam M.K."/>
            <person name="Roy D.K."/>
            <person name="Haider R."/>
            <person name="Moosa M.M."/>
            <person name="Elias S.M."/>
            <person name="Hasan A.M."/>
            <person name="Jahan S."/>
            <person name="Shafiuddin M."/>
            <person name="Mahmood N."/>
            <person name="Shommy N.S."/>
        </authorList>
    </citation>
    <scope>NUCLEOTIDE SEQUENCE [LARGE SCALE GENOMIC DNA]</scope>
    <source>
        <strain evidence="3">cv. O-4</strain>
    </source>
</reference>
<evidence type="ECO:0000256" key="1">
    <source>
        <dbReference type="SAM" id="MobiDB-lite"/>
    </source>
</evidence>
<evidence type="ECO:0000313" key="2">
    <source>
        <dbReference type="EMBL" id="OMO53139.1"/>
    </source>
</evidence>
<evidence type="ECO:0000313" key="3">
    <source>
        <dbReference type="Proteomes" id="UP000187203"/>
    </source>
</evidence>
<organism evidence="2 3">
    <name type="scientific">Corchorus olitorius</name>
    <dbReference type="NCBI Taxonomy" id="93759"/>
    <lineage>
        <taxon>Eukaryota</taxon>
        <taxon>Viridiplantae</taxon>
        <taxon>Streptophyta</taxon>
        <taxon>Embryophyta</taxon>
        <taxon>Tracheophyta</taxon>
        <taxon>Spermatophyta</taxon>
        <taxon>Magnoliopsida</taxon>
        <taxon>eudicotyledons</taxon>
        <taxon>Gunneridae</taxon>
        <taxon>Pentapetalae</taxon>
        <taxon>rosids</taxon>
        <taxon>malvids</taxon>
        <taxon>Malvales</taxon>
        <taxon>Malvaceae</taxon>
        <taxon>Grewioideae</taxon>
        <taxon>Apeibeae</taxon>
        <taxon>Corchorus</taxon>
    </lineage>
</organism>
<dbReference type="EMBL" id="AWUE01023643">
    <property type="protein sequence ID" value="OMO53139.1"/>
    <property type="molecule type" value="Genomic_DNA"/>
</dbReference>